<name>A0A5N5SNU3_9CRUS</name>
<feature type="region of interest" description="Disordered" evidence="1">
    <location>
        <begin position="234"/>
        <end position="298"/>
    </location>
</feature>
<proteinExistence type="predicted"/>
<protein>
    <submittedName>
        <fullName evidence="3">Uncharacterized protein</fullName>
    </submittedName>
</protein>
<dbReference type="EMBL" id="SEYY01022159">
    <property type="protein sequence ID" value="KAB7495741.1"/>
    <property type="molecule type" value="Genomic_DNA"/>
</dbReference>
<evidence type="ECO:0000313" key="4">
    <source>
        <dbReference type="Proteomes" id="UP000326759"/>
    </source>
</evidence>
<evidence type="ECO:0000256" key="1">
    <source>
        <dbReference type="SAM" id="MobiDB-lite"/>
    </source>
</evidence>
<keyword evidence="4" id="KW-1185">Reference proteome</keyword>
<keyword evidence="2" id="KW-0472">Membrane</keyword>
<dbReference type="Proteomes" id="UP000326759">
    <property type="component" value="Unassembled WGS sequence"/>
</dbReference>
<feature type="transmembrane region" description="Helical" evidence="2">
    <location>
        <begin position="41"/>
        <end position="65"/>
    </location>
</feature>
<reference evidence="3 4" key="1">
    <citation type="journal article" date="2019" name="PLoS Biol.">
        <title>Sex chromosomes control vertical transmission of feminizing Wolbachia symbionts in an isopod.</title>
        <authorList>
            <person name="Becking T."/>
            <person name="Chebbi M.A."/>
            <person name="Giraud I."/>
            <person name="Moumen B."/>
            <person name="Laverre T."/>
            <person name="Caubet Y."/>
            <person name="Peccoud J."/>
            <person name="Gilbert C."/>
            <person name="Cordaux R."/>
        </authorList>
    </citation>
    <scope>NUCLEOTIDE SEQUENCE [LARGE SCALE GENOMIC DNA]</scope>
    <source>
        <strain evidence="3">ANa2</strain>
        <tissue evidence="3">Whole body excluding digestive tract and cuticle</tissue>
    </source>
</reference>
<keyword evidence="2" id="KW-1133">Transmembrane helix</keyword>
<accession>A0A5N5SNU3</accession>
<feature type="transmembrane region" description="Helical" evidence="2">
    <location>
        <begin position="129"/>
        <end position="148"/>
    </location>
</feature>
<organism evidence="3 4">
    <name type="scientific">Armadillidium nasatum</name>
    <dbReference type="NCBI Taxonomy" id="96803"/>
    <lineage>
        <taxon>Eukaryota</taxon>
        <taxon>Metazoa</taxon>
        <taxon>Ecdysozoa</taxon>
        <taxon>Arthropoda</taxon>
        <taxon>Crustacea</taxon>
        <taxon>Multicrustacea</taxon>
        <taxon>Malacostraca</taxon>
        <taxon>Eumalacostraca</taxon>
        <taxon>Peracarida</taxon>
        <taxon>Isopoda</taxon>
        <taxon>Oniscidea</taxon>
        <taxon>Crinocheta</taxon>
        <taxon>Armadillidiidae</taxon>
        <taxon>Armadillidium</taxon>
    </lineage>
</organism>
<evidence type="ECO:0000313" key="3">
    <source>
        <dbReference type="EMBL" id="KAB7495741.1"/>
    </source>
</evidence>
<dbReference type="AlphaFoldDB" id="A0A5N5SNU3"/>
<feature type="transmembrane region" description="Helical" evidence="2">
    <location>
        <begin position="80"/>
        <end position="98"/>
    </location>
</feature>
<comment type="caution">
    <text evidence="3">The sequence shown here is derived from an EMBL/GenBank/DDBJ whole genome shotgun (WGS) entry which is preliminary data.</text>
</comment>
<feature type="compositionally biased region" description="Basic and acidic residues" evidence="1">
    <location>
        <begin position="247"/>
        <end position="263"/>
    </location>
</feature>
<keyword evidence="2" id="KW-0812">Transmembrane</keyword>
<feature type="transmembrane region" description="Helical" evidence="2">
    <location>
        <begin position="7"/>
        <end position="29"/>
    </location>
</feature>
<gene>
    <name evidence="3" type="ORF">Anas_09078</name>
</gene>
<evidence type="ECO:0000256" key="2">
    <source>
        <dbReference type="SAM" id="Phobius"/>
    </source>
</evidence>
<sequence length="298" mass="33951">MSISVQFCCFVISVLSSLILVVVGFSQLYFSSADVERIDYIHLLFQILAGSWSMATGALCIFSLYKNSSADSKEVLGKKIFLLINFAVEMLATSLLFVDMSGTNVSLKQYIPAFKWSDSSTWKIHAKDVMYFATSGTLSIFMGMVIWITSFCNLRKREYLHGDSDVKFLSARCKLGNETEDFFLNETFIWPKYLTRGQSLHIIKDNRKTERELKNPDKSKTSLVIDIPKEMEVKNSENSNTDQVPPVHKEKTPAQKQAAKEANKTTYIRFYEDDDYDESPAKDTLYVSDVNEEKDEGL</sequence>